<dbReference type="AlphaFoldDB" id="A0A380T928"/>
<organism evidence="2 3">
    <name type="scientific">Pseudomonas wadenswilerensis</name>
    <dbReference type="NCBI Taxonomy" id="1785161"/>
    <lineage>
        <taxon>Bacteria</taxon>
        <taxon>Pseudomonadati</taxon>
        <taxon>Pseudomonadota</taxon>
        <taxon>Gammaproteobacteria</taxon>
        <taxon>Pseudomonadales</taxon>
        <taxon>Pseudomonadaceae</taxon>
        <taxon>Pseudomonas</taxon>
    </lineage>
</organism>
<dbReference type="PANTHER" id="PTHR35567:SF1">
    <property type="entry name" value="CONSERVED FUNGAL PROTEIN (AFU_ORTHOLOGUE AFUA_1G14230)"/>
    <property type="match status" value="1"/>
</dbReference>
<dbReference type="RefSeq" id="WP_115089609.1">
    <property type="nucleotide sequence ID" value="NZ_CBCSFG010000017.1"/>
</dbReference>
<proteinExistence type="predicted"/>
<keyword evidence="3" id="KW-1185">Reference proteome</keyword>
<name>A0A380T928_9PSED</name>
<evidence type="ECO:0000256" key="1">
    <source>
        <dbReference type="SAM" id="SignalP"/>
    </source>
</evidence>
<feature type="chain" id="PRO_5016945820" description="DUF3455 domain-containing protein" evidence="1">
    <location>
        <begin position="29"/>
        <end position="180"/>
    </location>
</feature>
<protein>
    <recommendedName>
        <fullName evidence="4">DUF3455 domain-containing protein</fullName>
    </recommendedName>
</protein>
<dbReference type="PANTHER" id="PTHR35567">
    <property type="entry name" value="MALATE DEHYDROGENASE (AFU_ORTHOLOGUE AFUA_2G13800)"/>
    <property type="match status" value="1"/>
</dbReference>
<gene>
    <name evidence="2" type="ORF">CCOS864_05488</name>
</gene>
<evidence type="ECO:0008006" key="4">
    <source>
        <dbReference type="Google" id="ProtNLM"/>
    </source>
</evidence>
<dbReference type="Pfam" id="PF11937">
    <property type="entry name" value="DUF3455"/>
    <property type="match status" value="1"/>
</dbReference>
<evidence type="ECO:0000313" key="3">
    <source>
        <dbReference type="Proteomes" id="UP000255177"/>
    </source>
</evidence>
<dbReference type="Proteomes" id="UP000255177">
    <property type="component" value="Unassembled WGS sequence"/>
</dbReference>
<evidence type="ECO:0000313" key="2">
    <source>
        <dbReference type="EMBL" id="SUQ66008.1"/>
    </source>
</evidence>
<dbReference type="InterPro" id="IPR021851">
    <property type="entry name" value="DUF3455"/>
</dbReference>
<dbReference type="EMBL" id="UIDD01000013">
    <property type="protein sequence ID" value="SUQ66008.1"/>
    <property type="molecule type" value="Genomic_DNA"/>
</dbReference>
<accession>A0A380T928</accession>
<keyword evidence="1" id="KW-0732">Signal</keyword>
<reference evidence="3" key="1">
    <citation type="submission" date="2018-07" db="EMBL/GenBank/DDBJ databases">
        <authorList>
            <person name="Blom J."/>
        </authorList>
    </citation>
    <scope>NUCLEOTIDE SEQUENCE [LARGE SCALE GENOMIC DNA]</scope>
    <source>
        <strain evidence="3">CCOS 864</strain>
    </source>
</reference>
<sequence>MNAIRFLCMTSTTLAVTCLSLMIPAAYGQANLPDSIKVPDGHKTVLEAVGVGEITYECRDKANAAGQTEWVFVGPKAVLNDRSGKQIGTYFGPPATWQANDGSKVTGTQLSVAPSSTGDLPYQLVKANPAEGKGAMNGVSYIQRVAVKGGVAPSSECSAANKGKQEMVKYQADYIFWTAN</sequence>
<feature type="signal peptide" evidence="1">
    <location>
        <begin position="1"/>
        <end position="28"/>
    </location>
</feature>